<name>A0ABQ1K267_9GAMM</name>
<accession>A0ABQ1K267</accession>
<comment type="caution">
    <text evidence="1">The sequence shown here is derived from an EMBL/GenBank/DDBJ whole genome shotgun (WGS) entry which is preliminary data.</text>
</comment>
<dbReference type="Proteomes" id="UP000629025">
    <property type="component" value="Unassembled WGS sequence"/>
</dbReference>
<reference evidence="2" key="1">
    <citation type="journal article" date="2019" name="Int. J. Syst. Evol. Microbiol.">
        <title>The Global Catalogue of Microorganisms (GCM) 10K type strain sequencing project: providing services to taxonomists for standard genome sequencing and annotation.</title>
        <authorList>
            <consortium name="The Broad Institute Genomics Platform"/>
            <consortium name="The Broad Institute Genome Sequencing Center for Infectious Disease"/>
            <person name="Wu L."/>
            <person name="Ma J."/>
        </authorList>
    </citation>
    <scope>NUCLEOTIDE SEQUENCE [LARGE SCALE GENOMIC DNA]</scope>
    <source>
        <strain evidence="2">CGMCC 1.15341</strain>
    </source>
</reference>
<dbReference type="RefSeq" id="WP_188745354.1">
    <property type="nucleotide sequence ID" value="NZ_BMIJ01000001.1"/>
</dbReference>
<protein>
    <submittedName>
        <fullName evidence="1">Uncharacterized protein</fullName>
    </submittedName>
</protein>
<evidence type="ECO:0000313" key="1">
    <source>
        <dbReference type="EMBL" id="GGB80869.1"/>
    </source>
</evidence>
<organism evidence="1 2">
    <name type="scientific">Marinobacterium zhoushanense</name>
    <dbReference type="NCBI Taxonomy" id="1679163"/>
    <lineage>
        <taxon>Bacteria</taxon>
        <taxon>Pseudomonadati</taxon>
        <taxon>Pseudomonadota</taxon>
        <taxon>Gammaproteobacteria</taxon>
        <taxon>Oceanospirillales</taxon>
        <taxon>Oceanospirillaceae</taxon>
        <taxon>Marinobacterium</taxon>
    </lineage>
</organism>
<dbReference type="EMBL" id="BMIJ01000001">
    <property type="protein sequence ID" value="GGB80869.1"/>
    <property type="molecule type" value="Genomic_DNA"/>
</dbReference>
<sequence>MDRDWTAEAKRLFAVDKPAHFTNFQHCCECAEHDETLRMHTVDSIGLAQLGSPAWDPLCFCSAEGLQYYLPAMIRLSLKTITDESYFDQMLFHLAVGGPDNRLRNSCSVEQKAFVVEFLAHMITTYPKELDRNFTADDALSAYELWGSV</sequence>
<gene>
    <name evidence="1" type="ORF">GCM10011352_03220</name>
</gene>
<proteinExistence type="predicted"/>
<keyword evidence="2" id="KW-1185">Reference proteome</keyword>
<evidence type="ECO:0000313" key="2">
    <source>
        <dbReference type="Proteomes" id="UP000629025"/>
    </source>
</evidence>